<dbReference type="HAMAP" id="MF_01147">
    <property type="entry name" value="Lgt"/>
    <property type="match status" value="1"/>
</dbReference>
<keyword evidence="6 7" id="KW-0472">Membrane</keyword>
<dbReference type="Proteomes" id="UP000249396">
    <property type="component" value="Unassembled WGS sequence"/>
</dbReference>
<dbReference type="InterPro" id="IPR001640">
    <property type="entry name" value="Lgt"/>
</dbReference>
<comment type="catalytic activity">
    <reaction evidence="7">
        <text>L-cysteinyl-[prolipoprotein] + a 1,2-diacyl-sn-glycero-3-phospho-(1'-sn-glycerol) = an S-1,2-diacyl-sn-glyceryl-L-cysteinyl-[prolipoprotein] + sn-glycerol 1-phosphate + H(+)</text>
        <dbReference type="Rhea" id="RHEA:56712"/>
        <dbReference type="Rhea" id="RHEA-COMP:14679"/>
        <dbReference type="Rhea" id="RHEA-COMP:14680"/>
        <dbReference type="ChEBI" id="CHEBI:15378"/>
        <dbReference type="ChEBI" id="CHEBI:29950"/>
        <dbReference type="ChEBI" id="CHEBI:57685"/>
        <dbReference type="ChEBI" id="CHEBI:64716"/>
        <dbReference type="ChEBI" id="CHEBI:140658"/>
        <dbReference type="EC" id="2.5.1.145"/>
    </reaction>
</comment>
<dbReference type="AlphaFoldDB" id="A0A2W4SD38"/>
<evidence type="ECO:0000256" key="3">
    <source>
        <dbReference type="ARBA" id="ARBA00022679"/>
    </source>
</evidence>
<comment type="caution">
    <text evidence="8">The sequence shown here is derived from an EMBL/GenBank/DDBJ whole genome shotgun (WGS) entry which is preliminary data.</text>
</comment>
<dbReference type="GO" id="GO:0005886">
    <property type="term" value="C:plasma membrane"/>
    <property type="evidence" value="ECO:0007669"/>
    <property type="project" value="UniProtKB-SubCell"/>
</dbReference>
<evidence type="ECO:0000256" key="4">
    <source>
        <dbReference type="ARBA" id="ARBA00022692"/>
    </source>
</evidence>
<dbReference type="EC" id="2.5.1.145" evidence="7"/>
<feature type="transmembrane region" description="Helical" evidence="7">
    <location>
        <begin position="56"/>
        <end position="76"/>
    </location>
</feature>
<keyword evidence="3 7" id="KW-0808">Transferase</keyword>
<reference evidence="8 9" key="1">
    <citation type="journal article" date="2018" name="Aquat. Microb. Ecol.">
        <title>Gammaproteobacterial methanotrophs dominate.</title>
        <authorList>
            <person name="Rissanen A.J."/>
            <person name="Saarenheimo J."/>
            <person name="Tiirola M."/>
            <person name="Peura S."/>
            <person name="Aalto S.L."/>
            <person name="Karvinen A."/>
            <person name="Nykanen H."/>
        </authorList>
    </citation>
    <scope>NUCLEOTIDE SEQUENCE [LARGE SCALE GENOMIC DNA]</scope>
    <source>
        <strain evidence="8">AMbin10</strain>
    </source>
</reference>
<feature type="transmembrane region" description="Helical" evidence="7">
    <location>
        <begin position="204"/>
        <end position="222"/>
    </location>
</feature>
<dbReference type="EMBL" id="QJPH01000518">
    <property type="protein sequence ID" value="PZN71554.1"/>
    <property type="molecule type" value="Genomic_DNA"/>
</dbReference>
<sequence length="261" mass="29891">MVWDISPIAFSFSLWDHLIVIRWYGLFFASTFVYGIFIFRYIFGREGRPKDDVYDLVLYVIGGTVVGARLGHILLYNPQYYFSQPAKIFAVWEGGLASHGAVVGILTAVWLYSRLATDQSFIWICDRIGLAVPLSGCLIRIGNFFNSEILGTPTSLPWGVVFARVDPVPRHPVQLYEALCYLVAFLFQFRYYLQRGNAGPDGYLFGRFFIFVFGTRFFMEFFKEEQAVYITGTALNLGQWLSIPAVLFGFYLVWRAKCQNA</sequence>
<name>A0A2W4SD38_9GAMM</name>
<evidence type="ECO:0000313" key="8">
    <source>
        <dbReference type="EMBL" id="PZN71554.1"/>
    </source>
</evidence>
<evidence type="ECO:0000256" key="6">
    <source>
        <dbReference type="ARBA" id="ARBA00023136"/>
    </source>
</evidence>
<comment type="function">
    <text evidence="7">Catalyzes the transfer of the diacylglyceryl group from phosphatidylglycerol to the sulfhydryl group of the N-terminal cysteine of a prolipoprotein, the first step in the formation of mature lipoproteins.</text>
</comment>
<keyword evidence="5 7" id="KW-1133">Transmembrane helix</keyword>
<dbReference type="PANTHER" id="PTHR30589">
    <property type="entry name" value="PROLIPOPROTEIN DIACYLGLYCERYL TRANSFERASE"/>
    <property type="match status" value="1"/>
</dbReference>
<comment type="pathway">
    <text evidence="7">Protein modification; lipoprotein biosynthesis (diacylglyceryl transfer).</text>
</comment>
<evidence type="ECO:0000256" key="7">
    <source>
        <dbReference type="HAMAP-Rule" id="MF_01147"/>
    </source>
</evidence>
<keyword evidence="8" id="KW-0449">Lipoprotein</keyword>
<evidence type="ECO:0000313" key="9">
    <source>
        <dbReference type="Proteomes" id="UP000249396"/>
    </source>
</evidence>
<feature type="transmembrane region" description="Helical" evidence="7">
    <location>
        <begin position="228"/>
        <end position="254"/>
    </location>
</feature>
<proteinExistence type="inferred from homology"/>
<organism evidence="8 9">
    <name type="scientific">Candidatus Methylumidiphilus alinenensis</name>
    <dbReference type="NCBI Taxonomy" id="2202197"/>
    <lineage>
        <taxon>Bacteria</taxon>
        <taxon>Pseudomonadati</taxon>
        <taxon>Pseudomonadota</taxon>
        <taxon>Gammaproteobacteria</taxon>
        <taxon>Methylococcales</taxon>
        <taxon>Candidatus Methylumidiphilus</taxon>
    </lineage>
</organism>
<comment type="subcellular location">
    <subcellularLocation>
        <location evidence="7">Cell membrane</location>
        <topology evidence="7">Multi-pass membrane protein</topology>
    </subcellularLocation>
</comment>
<dbReference type="GO" id="GO:0008961">
    <property type="term" value="F:phosphatidylglycerol-prolipoprotein diacylglyceryl transferase activity"/>
    <property type="evidence" value="ECO:0007669"/>
    <property type="project" value="UniProtKB-UniRule"/>
</dbReference>
<dbReference type="PANTHER" id="PTHR30589:SF0">
    <property type="entry name" value="PHOSPHATIDYLGLYCEROL--PROLIPOPROTEIN DIACYLGLYCERYL TRANSFERASE"/>
    <property type="match status" value="1"/>
</dbReference>
<dbReference type="NCBIfam" id="TIGR00544">
    <property type="entry name" value="lgt"/>
    <property type="match status" value="1"/>
</dbReference>
<feature type="transmembrane region" description="Helical" evidence="7">
    <location>
        <begin position="20"/>
        <end position="44"/>
    </location>
</feature>
<keyword evidence="4 7" id="KW-0812">Transmembrane</keyword>
<feature type="binding site" evidence="7">
    <location>
        <position position="140"/>
    </location>
    <ligand>
        <name>a 1,2-diacyl-sn-glycero-3-phospho-(1'-sn-glycerol)</name>
        <dbReference type="ChEBI" id="CHEBI:64716"/>
    </ligand>
</feature>
<evidence type="ECO:0000256" key="2">
    <source>
        <dbReference type="ARBA" id="ARBA00022475"/>
    </source>
</evidence>
<comment type="similarity">
    <text evidence="1 7">Belongs to the Lgt family.</text>
</comment>
<keyword evidence="2 7" id="KW-1003">Cell membrane</keyword>
<protein>
    <recommendedName>
        <fullName evidence="7">Phosphatidylglycerol--prolipoprotein diacylglyceryl transferase</fullName>
        <ecNumber evidence="7">2.5.1.145</ecNumber>
    </recommendedName>
</protein>
<feature type="transmembrane region" description="Helical" evidence="7">
    <location>
        <begin position="88"/>
        <end position="112"/>
    </location>
</feature>
<dbReference type="Pfam" id="PF01790">
    <property type="entry name" value="LGT"/>
    <property type="match status" value="1"/>
</dbReference>
<accession>A0A2W4SD38</accession>
<dbReference type="UniPathway" id="UPA00664"/>
<dbReference type="PROSITE" id="PS01311">
    <property type="entry name" value="LGT"/>
    <property type="match status" value="1"/>
</dbReference>
<evidence type="ECO:0000256" key="5">
    <source>
        <dbReference type="ARBA" id="ARBA00022989"/>
    </source>
</evidence>
<gene>
    <name evidence="7 8" type="primary">lgt</name>
    <name evidence="8" type="ORF">DM484_26085</name>
</gene>
<dbReference type="GO" id="GO:0042158">
    <property type="term" value="P:lipoprotein biosynthetic process"/>
    <property type="evidence" value="ECO:0007669"/>
    <property type="project" value="UniProtKB-UniRule"/>
</dbReference>
<evidence type="ECO:0000256" key="1">
    <source>
        <dbReference type="ARBA" id="ARBA00007150"/>
    </source>
</evidence>